<evidence type="ECO:0000313" key="2">
    <source>
        <dbReference type="EMBL" id="KAF9761190.1"/>
    </source>
</evidence>
<evidence type="ECO:0000313" key="3">
    <source>
        <dbReference type="Proteomes" id="UP000740883"/>
    </source>
</evidence>
<organism evidence="2 3">
    <name type="scientific">Nosema granulosis</name>
    <dbReference type="NCBI Taxonomy" id="83296"/>
    <lineage>
        <taxon>Eukaryota</taxon>
        <taxon>Fungi</taxon>
        <taxon>Fungi incertae sedis</taxon>
        <taxon>Microsporidia</taxon>
        <taxon>Nosematidae</taxon>
        <taxon>Nosema</taxon>
    </lineage>
</organism>
<dbReference type="Proteomes" id="UP000740883">
    <property type="component" value="Unassembled WGS sequence"/>
</dbReference>
<keyword evidence="3" id="KW-1185">Reference proteome</keyword>
<proteinExistence type="predicted"/>
<dbReference type="EMBL" id="SBJO01000391">
    <property type="protein sequence ID" value="KAF9761190.1"/>
    <property type="molecule type" value="Genomic_DNA"/>
</dbReference>
<gene>
    <name evidence="2" type="ORF">NGRA_2800</name>
</gene>
<protein>
    <submittedName>
        <fullName evidence="2">Uncharacterized protein</fullName>
    </submittedName>
</protein>
<dbReference type="AlphaFoldDB" id="A0A9P6KXU8"/>
<feature type="non-terminal residue" evidence="2">
    <location>
        <position position="1"/>
    </location>
</feature>
<keyword evidence="1" id="KW-0812">Transmembrane</keyword>
<comment type="caution">
    <text evidence="2">The sequence shown here is derived from an EMBL/GenBank/DDBJ whole genome shotgun (WGS) entry which is preliminary data.</text>
</comment>
<keyword evidence="1" id="KW-0472">Membrane</keyword>
<evidence type="ECO:0000256" key="1">
    <source>
        <dbReference type="SAM" id="Phobius"/>
    </source>
</evidence>
<name>A0A9P6KXU8_9MICR</name>
<accession>A0A9P6KXU8</accession>
<sequence>EDIDTFLEKNDGKKIEIKEIKIKKNKKKIEDDDAVKRYKERWEGAKKSKVVNNGHIIYLPSKDNLIEENKKYNKEKIDIADQEIRDCVNKVLEHKIDAKTALKEYEEIVDKRMQKEHKEDRLPELWNLRRNKRKETRFYTSEQLMYLIYIVLMAFVIVVFVLIRLIFEKLSNQRC</sequence>
<reference evidence="2 3" key="1">
    <citation type="journal article" date="2020" name="Genome Biol. Evol.">
        <title>Comparative genomics of strictly vertically transmitted, feminizing microsporidia endosymbionts of amphipod crustaceans.</title>
        <authorList>
            <person name="Cormier A."/>
            <person name="Chebbi M.A."/>
            <person name="Giraud I."/>
            <person name="Wattier R."/>
            <person name="Teixeira M."/>
            <person name="Gilbert C."/>
            <person name="Rigaud T."/>
            <person name="Cordaux R."/>
        </authorList>
    </citation>
    <scope>NUCLEOTIDE SEQUENCE [LARGE SCALE GENOMIC DNA]</scope>
    <source>
        <strain evidence="2 3">Ou3-Ou53</strain>
    </source>
</reference>
<keyword evidence="1" id="KW-1133">Transmembrane helix</keyword>
<feature type="transmembrane region" description="Helical" evidence="1">
    <location>
        <begin position="144"/>
        <end position="167"/>
    </location>
</feature>